<accession>A0A1G2EJ64</accession>
<proteinExistence type="predicted"/>
<dbReference type="EMBL" id="MHML01000039">
    <property type="protein sequence ID" value="OGZ25829.1"/>
    <property type="molecule type" value="Genomic_DNA"/>
</dbReference>
<evidence type="ECO:0000256" key="1">
    <source>
        <dbReference type="PIRSR" id="PIRSR613078-2"/>
    </source>
</evidence>
<evidence type="ECO:0000313" key="2">
    <source>
        <dbReference type="EMBL" id="OGZ25829.1"/>
    </source>
</evidence>
<organism evidence="2 3">
    <name type="scientific">Candidatus Nealsonbacteria bacterium RIFCSPLOWO2_12_FULL_39_31</name>
    <dbReference type="NCBI Taxonomy" id="1801676"/>
    <lineage>
        <taxon>Bacteria</taxon>
        <taxon>Candidatus Nealsoniibacteriota</taxon>
    </lineage>
</organism>
<dbReference type="PANTHER" id="PTHR47821:SF2">
    <property type="entry name" value="PHOSPHOGLYCERATE MUTASE FAMILY PROTEIN"/>
    <property type="match status" value="1"/>
</dbReference>
<dbReference type="InterPro" id="IPR013078">
    <property type="entry name" value="His_Pase_superF_clade-1"/>
</dbReference>
<dbReference type="PANTHER" id="PTHR47821">
    <property type="entry name" value="PHOSPHOGLYCERATE MUTASE FAMILY PROTEIN"/>
    <property type="match status" value="1"/>
</dbReference>
<evidence type="ECO:0000313" key="3">
    <source>
        <dbReference type="Proteomes" id="UP000179122"/>
    </source>
</evidence>
<protein>
    <recommendedName>
        <fullName evidence="4">Phosphoglycerate mutase</fullName>
    </recommendedName>
</protein>
<name>A0A1G2EJ64_9BACT</name>
<dbReference type="InterPro" id="IPR029033">
    <property type="entry name" value="His_PPase_superfam"/>
</dbReference>
<evidence type="ECO:0008006" key="4">
    <source>
        <dbReference type="Google" id="ProtNLM"/>
    </source>
</evidence>
<gene>
    <name evidence="2" type="ORF">A3F95_00250</name>
</gene>
<dbReference type="Gene3D" id="3.40.50.1240">
    <property type="entry name" value="Phosphoglycerate mutase-like"/>
    <property type="match status" value="1"/>
</dbReference>
<reference evidence="2 3" key="1">
    <citation type="journal article" date="2016" name="Nat. Commun.">
        <title>Thousands of microbial genomes shed light on interconnected biogeochemical processes in an aquifer system.</title>
        <authorList>
            <person name="Anantharaman K."/>
            <person name="Brown C.T."/>
            <person name="Hug L.A."/>
            <person name="Sharon I."/>
            <person name="Castelle C.J."/>
            <person name="Probst A.J."/>
            <person name="Thomas B.C."/>
            <person name="Singh A."/>
            <person name="Wilkins M.J."/>
            <person name="Karaoz U."/>
            <person name="Brodie E.L."/>
            <person name="Williams K.H."/>
            <person name="Hubbard S.S."/>
            <person name="Banfield J.F."/>
        </authorList>
    </citation>
    <scope>NUCLEOTIDE SEQUENCE [LARGE SCALE GENOMIC DNA]</scope>
</reference>
<comment type="caution">
    <text evidence="2">The sequence shown here is derived from an EMBL/GenBank/DDBJ whole genome shotgun (WGS) entry which is preliminary data.</text>
</comment>
<dbReference type="SUPFAM" id="SSF53254">
    <property type="entry name" value="Phosphoglycerate mutase-like"/>
    <property type="match status" value="1"/>
</dbReference>
<dbReference type="Pfam" id="PF00300">
    <property type="entry name" value="His_Phos_1"/>
    <property type="match status" value="1"/>
</dbReference>
<feature type="binding site" evidence="1">
    <location>
        <position position="64"/>
    </location>
    <ligand>
        <name>substrate</name>
    </ligand>
</feature>
<dbReference type="AlphaFoldDB" id="A0A1G2EJ64"/>
<dbReference type="CDD" id="cd07067">
    <property type="entry name" value="HP_PGM_like"/>
    <property type="match status" value="1"/>
</dbReference>
<dbReference type="Proteomes" id="UP000179122">
    <property type="component" value="Unassembled WGS sequence"/>
</dbReference>
<sequence length="195" mass="22611">MNNRYILLRHGNTIYQEEKKGFLYLIPERDPVFLTEKGKEQIKISAEKLAGKKIDLIYSSDLVRTRQTAGIAAEKLGLKIILDKRLRDINFGIFQGGEDEKYRNFFSSKKQKLFKRPPGGENWRDVKKRTTDFLKEIDKKYTGKIILVISHGDPIWLMNGFIKGLSEQALLEKRRVDDPYSSFEGFYAGPGEFIE</sequence>
<dbReference type="SMART" id="SM00855">
    <property type="entry name" value="PGAM"/>
    <property type="match status" value="1"/>
</dbReference>